<dbReference type="NCBIfam" id="TIGR01425">
    <property type="entry name" value="SRP54_euk"/>
    <property type="match status" value="1"/>
</dbReference>
<dbReference type="VEuPathDB" id="VectorBase:ADIR008886"/>
<dbReference type="EnsemblMetazoa" id="ADIR008886-RA">
    <property type="protein sequence ID" value="ADIR008886-PA"/>
    <property type="gene ID" value="ADIR008886"/>
</dbReference>
<evidence type="ECO:0000313" key="19">
    <source>
        <dbReference type="Proteomes" id="UP000075884"/>
    </source>
</evidence>
<dbReference type="InterPro" id="IPR004125">
    <property type="entry name" value="Signal_recog_particle_SRP54_M"/>
</dbReference>
<keyword evidence="10 16" id="KW-0342">GTP-binding</keyword>
<dbReference type="AlphaFoldDB" id="A0A182NMK1"/>
<dbReference type="GO" id="GO:0005829">
    <property type="term" value="C:cytosol"/>
    <property type="evidence" value="ECO:0007669"/>
    <property type="project" value="TreeGrafter"/>
</dbReference>
<dbReference type="STRING" id="7168.A0A182NMK1"/>
<comment type="domain">
    <text evidence="16">The NG domain, also named G domain, is a special guanosine triphosphatase (GTPase) domain, which binds GTP and forms a guanosine 5'-triphosphate (GTP)-dependent complex with a homologous NG domain in the SRP receptor subunit SRPRA. The two NG domains undergo cooperative rearrangements upon their assembly, which culminate in the reciprocal activation of the GTPase activity of one another. SRP receptor compaction upon binding with cargo-loaded SRP and GTPase rearrangement drive SRP-mediated cotranslational protein translocation into the ER.</text>
</comment>
<dbReference type="GO" id="GO:0006616">
    <property type="term" value="P:SRP-dependent cotranslational protein targeting to membrane, translocation"/>
    <property type="evidence" value="ECO:0007669"/>
    <property type="project" value="TreeGrafter"/>
</dbReference>
<evidence type="ECO:0000256" key="1">
    <source>
        <dbReference type="ARBA" id="ARBA00004240"/>
    </source>
</evidence>
<comment type="catalytic activity">
    <reaction evidence="15">
        <text>GTP + H2O = GDP + phosphate + H(+)</text>
        <dbReference type="Rhea" id="RHEA:19669"/>
        <dbReference type="ChEBI" id="CHEBI:15377"/>
        <dbReference type="ChEBI" id="CHEBI:15378"/>
        <dbReference type="ChEBI" id="CHEBI:37565"/>
        <dbReference type="ChEBI" id="CHEBI:43474"/>
        <dbReference type="ChEBI" id="CHEBI:58189"/>
        <dbReference type="EC" id="3.6.5.4"/>
    </reaction>
    <physiologicalReaction direction="left-to-right" evidence="15">
        <dbReference type="Rhea" id="RHEA:19670"/>
    </physiologicalReaction>
</comment>
<dbReference type="SMART" id="SM00963">
    <property type="entry name" value="SRP54_N"/>
    <property type="match status" value="1"/>
</dbReference>
<dbReference type="GO" id="GO:0005525">
    <property type="term" value="F:GTP binding"/>
    <property type="evidence" value="ECO:0007669"/>
    <property type="project" value="UniProtKB-UniRule"/>
</dbReference>
<sequence>MVLADLGRKITNALHSLSKATIINEEVLDSMLKEICTALLEADVNIRLVKKLRENVRSVIDFDEMAGGLNKRRMIQSAVFKELVKLVDPGVKPYQPIKGRPNVIMFVGLQGSGKTTTCTKLAYHYQKKNWKSCLVCADTFRAGAYDQIKQNATKARIPFYGSYTEVDPVTIAQDGVEMFKKEGFEFIIVDTSGRHKQEESLFEEMLAVANAVNPDNIIFVMDATIGQACEAQAKAFKEKVDIGSVIITKLDGHAKGGGALSAVAATNSPIIFIGTGEHIDDLEPFKTKPFISKLLGMGDIEGLIDKVNELKLDDNEELIDKIKHGQFTIRDMYEQFQNIMKMGPFSQIMGMIPGFSQDFMTKGGEQESMARIKRLMTMMDSMSDGELDNKDGAKLFSKQPTRVTRVAQGSGVMEREVRDLISQYTKFAAVIKKMGGIKGLFKSGDMTKNVNATQMAKLNQQMAKMIDPRMFQQMGGMNGLQNMMRQLQQGAGGLGNLMSGFGGGK</sequence>
<dbReference type="PROSITE" id="PS00300">
    <property type="entry name" value="SRP54"/>
    <property type="match status" value="1"/>
</dbReference>
<dbReference type="SMART" id="SM00382">
    <property type="entry name" value="AAA"/>
    <property type="match status" value="1"/>
</dbReference>
<dbReference type="SMART" id="SM00962">
    <property type="entry name" value="SRP54"/>
    <property type="match status" value="1"/>
</dbReference>
<dbReference type="GO" id="GO:0005783">
    <property type="term" value="C:endoplasmic reticulum"/>
    <property type="evidence" value="ECO:0007669"/>
    <property type="project" value="UniProtKB-SubCell"/>
</dbReference>
<dbReference type="SUPFAM" id="SSF52540">
    <property type="entry name" value="P-loop containing nucleoside triphosphate hydrolases"/>
    <property type="match status" value="1"/>
</dbReference>
<evidence type="ECO:0000256" key="9">
    <source>
        <dbReference type="ARBA" id="ARBA00022884"/>
    </source>
</evidence>
<comment type="subcellular location">
    <subcellularLocation>
        <location evidence="3 16">Cytoplasm</location>
    </subcellularLocation>
    <subcellularLocation>
        <location evidence="1">Endoplasmic reticulum</location>
    </subcellularLocation>
    <subcellularLocation>
        <location evidence="2">Nucleus speckle</location>
    </subcellularLocation>
</comment>
<keyword evidence="8" id="KW-0256">Endoplasmic reticulum</keyword>
<evidence type="ECO:0000256" key="5">
    <source>
        <dbReference type="ARBA" id="ARBA00022490"/>
    </source>
</evidence>
<evidence type="ECO:0000256" key="11">
    <source>
        <dbReference type="ARBA" id="ARBA00023135"/>
    </source>
</evidence>
<dbReference type="InterPro" id="IPR022941">
    <property type="entry name" value="SRP54"/>
</dbReference>
<dbReference type="CDD" id="cd17875">
    <property type="entry name" value="SRP54_G"/>
    <property type="match status" value="1"/>
</dbReference>
<dbReference type="GO" id="GO:0005786">
    <property type="term" value="C:signal recognition particle, endoplasmic reticulum targeting"/>
    <property type="evidence" value="ECO:0007669"/>
    <property type="project" value="UniProtKB-UniRule"/>
</dbReference>
<dbReference type="GO" id="GO:0008312">
    <property type="term" value="F:7S RNA binding"/>
    <property type="evidence" value="ECO:0007669"/>
    <property type="project" value="UniProtKB-UniRule"/>
</dbReference>
<evidence type="ECO:0000313" key="18">
    <source>
        <dbReference type="EnsemblMetazoa" id="ADIR008886-PA"/>
    </source>
</evidence>
<keyword evidence="11 16" id="KW-0733">Signal recognition particle</keyword>
<evidence type="ECO:0000256" key="13">
    <source>
        <dbReference type="ARBA" id="ARBA00023274"/>
    </source>
</evidence>
<dbReference type="Proteomes" id="UP000075884">
    <property type="component" value="Unassembled WGS sequence"/>
</dbReference>
<comment type="similarity">
    <text evidence="4 16">Belongs to the GTP-binding SRP family. SRP54 subfamily.</text>
</comment>
<dbReference type="Gene3D" id="1.20.120.140">
    <property type="entry name" value="Signal recognition particle SRP54, nucleotide-binding domain"/>
    <property type="match status" value="1"/>
</dbReference>
<dbReference type="Pfam" id="PF00448">
    <property type="entry name" value="SRP54"/>
    <property type="match status" value="1"/>
</dbReference>
<dbReference type="SUPFAM" id="SSF47364">
    <property type="entry name" value="Domain of the SRP/SRP receptor G-proteins"/>
    <property type="match status" value="1"/>
</dbReference>
<dbReference type="InterPro" id="IPR027417">
    <property type="entry name" value="P-loop_NTPase"/>
</dbReference>
<evidence type="ECO:0000256" key="6">
    <source>
        <dbReference type="ARBA" id="ARBA00022741"/>
    </source>
</evidence>
<dbReference type="FunFam" id="3.40.50.300:FF:000022">
    <property type="entry name" value="Signal recognition particle 54 kDa subunit"/>
    <property type="match status" value="1"/>
</dbReference>
<evidence type="ECO:0000256" key="14">
    <source>
        <dbReference type="ARBA" id="ARBA00045747"/>
    </source>
</evidence>
<dbReference type="InterPro" id="IPR036225">
    <property type="entry name" value="SRP/SRP_N"/>
</dbReference>
<dbReference type="Pfam" id="PF02978">
    <property type="entry name" value="SRP_SPB"/>
    <property type="match status" value="1"/>
</dbReference>
<dbReference type="GO" id="GO:0003924">
    <property type="term" value="F:GTPase activity"/>
    <property type="evidence" value="ECO:0007669"/>
    <property type="project" value="UniProtKB-UniRule"/>
</dbReference>
<keyword evidence="7" id="KW-0378">Hydrolase</keyword>
<evidence type="ECO:0000256" key="16">
    <source>
        <dbReference type="RuleBase" id="RU364034"/>
    </source>
</evidence>
<organism evidence="18 19">
    <name type="scientific">Anopheles dirus</name>
    <dbReference type="NCBI Taxonomy" id="7168"/>
    <lineage>
        <taxon>Eukaryota</taxon>
        <taxon>Metazoa</taxon>
        <taxon>Ecdysozoa</taxon>
        <taxon>Arthropoda</taxon>
        <taxon>Hexapoda</taxon>
        <taxon>Insecta</taxon>
        <taxon>Pterygota</taxon>
        <taxon>Neoptera</taxon>
        <taxon>Endopterygota</taxon>
        <taxon>Diptera</taxon>
        <taxon>Nematocera</taxon>
        <taxon>Culicoidea</taxon>
        <taxon>Culicidae</taxon>
        <taxon>Anophelinae</taxon>
        <taxon>Anopheles</taxon>
    </lineage>
</organism>
<dbReference type="GO" id="GO:0030942">
    <property type="term" value="F:endoplasmic reticulum signal peptide binding"/>
    <property type="evidence" value="ECO:0007669"/>
    <property type="project" value="TreeGrafter"/>
</dbReference>
<dbReference type="Pfam" id="PF02881">
    <property type="entry name" value="SRP54_N"/>
    <property type="match status" value="1"/>
</dbReference>
<evidence type="ECO:0000256" key="10">
    <source>
        <dbReference type="ARBA" id="ARBA00023134"/>
    </source>
</evidence>
<evidence type="ECO:0000256" key="12">
    <source>
        <dbReference type="ARBA" id="ARBA00023242"/>
    </source>
</evidence>
<dbReference type="SUPFAM" id="SSF47446">
    <property type="entry name" value="Signal peptide-binding domain"/>
    <property type="match status" value="1"/>
</dbReference>
<reference evidence="18" key="2">
    <citation type="submission" date="2020-05" db="UniProtKB">
        <authorList>
            <consortium name="EnsemblMetazoa"/>
        </authorList>
    </citation>
    <scope>IDENTIFICATION</scope>
    <source>
        <strain evidence="18">WRAIR2</strain>
    </source>
</reference>
<dbReference type="InterPro" id="IPR000897">
    <property type="entry name" value="SRP54_GTPase_dom"/>
</dbReference>
<evidence type="ECO:0000256" key="3">
    <source>
        <dbReference type="ARBA" id="ARBA00004496"/>
    </source>
</evidence>
<dbReference type="InterPro" id="IPR013822">
    <property type="entry name" value="Signal_recog_particl_SRP54_hlx"/>
</dbReference>
<accession>A0A182NMK1</accession>
<dbReference type="PANTHER" id="PTHR11564:SF5">
    <property type="entry name" value="SIGNAL RECOGNITION PARTICLE SUBUNIT SRP54"/>
    <property type="match status" value="1"/>
</dbReference>
<evidence type="ECO:0000256" key="2">
    <source>
        <dbReference type="ARBA" id="ARBA00004324"/>
    </source>
</evidence>
<dbReference type="InterPro" id="IPR006325">
    <property type="entry name" value="SRP54_euk"/>
</dbReference>
<keyword evidence="19" id="KW-1185">Reference proteome</keyword>
<dbReference type="PANTHER" id="PTHR11564">
    <property type="entry name" value="SIGNAL RECOGNITION PARTICLE 54K PROTEIN SRP54"/>
    <property type="match status" value="1"/>
</dbReference>
<reference evidence="19" key="1">
    <citation type="submission" date="2013-03" db="EMBL/GenBank/DDBJ databases">
        <title>The Genome Sequence of Anopheles dirus WRAIR2.</title>
        <authorList>
            <consortium name="The Broad Institute Genomics Platform"/>
            <person name="Neafsey D.E."/>
            <person name="Walton C."/>
            <person name="Walker B."/>
            <person name="Young S.K."/>
            <person name="Zeng Q."/>
            <person name="Gargeya S."/>
            <person name="Fitzgerald M."/>
            <person name="Haas B."/>
            <person name="Abouelleil A."/>
            <person name="Allen A.W."/>
            <person name="Alvarado L."/>
            <person name="Arachchi H.M."/>
            <person name="Berlin A.M."/>
            <person name="Chapman S.B."/>
            <person name="Gainer-Dewar J."/>
            <person name="Goldberg J."/>
            <person name="Griggs A."/>
            <person name="Gujja S."/>
            <person name="Hansen M."/>
            <person name="Howarth C."/>
            <person name="Imamovic A."/>
            <person name="Ireland A."/>
            <person name="Larimer J."/>
            <person name="McCowan C."/>
            <person name="Murphy C."/>
            <person name="Pearson M."/>
            <person name="Poon T.W."/>
            <person name="Priest M."/>
            <person name="Roberts A."/>
            <person name="Saif S."/>
            <person name="Shea T."/>
            <person name="Sisk P."/>
            <person name="Sykes S."/>
            <person name="Wortman J."/>
            <person name="Nusbaum C."/>
            <person name="Birren B."/>
        </authorList>
    </citation>
    <scope>NUCLEOTIDE SEQUENCE [LARGE SCALE GENOMIC DNA]</scope>
    <source>
        <strain evidence="19">WRAIR2</strain>
    </source>
</reference>
<dbReference type="InterPro" id="IPR036891">
    <property type="entry name" value="Signal_recog_part_SRP54_M_sf"/>
</dbReference>
<dbReference type="Gene3D" id="1.10.260.30">
    <property type="entry name" value="Signal recognition particle, SRP54 subunit, M-domain"/>
    <property type="match status" value="1"/>
</dbReference>
<evidence type="ECO:0000256" key="15">
    <source>
        <dbReference type="ARBA" id="ARBA00048157"/>
    </source>
</evidence>
<comment type="domain">
    <text evidence="16">The M domain binds the 7SL RNA in presence of SRP19 and binds the signal sequence of presecretory proteins.</text>
</comment>
<feature type="domain" description="SRP54-type proteins GTP-binding" evidence="17">
    <location>
        <begin position="269"/>
        <end position="282"/>
    </location>
</feature>
<dbReference type="FunFam" id="1.10.260.30:FF:000002">
    <property type="entry name" value="Signal recognition particle 54 kDa protein"/>
    <property type="match status" value="1"/>
</dbReference>
<evidence type="ECO:0000256" key="7">
    <source>
        <dbReference type="ARBA" id="ARBA00022801"/>
    </source>
</evidence>
<protein>
    <recommendedName>
        <fullName evidence="16">Signal recognition particle 54 kDa protein</fullName>
    </recommendedName>
</protein>
<keyword evidence="6 16" id="KW-0547">Nucleotide-binding</keyword>
<dbReference type="Gene3D" id="3.40.50.300">
    <property type="entry name" value="P-loop containing nucleotide triphosphate hydrolases"/>
    <property type="match status" value="1"/>
</dbReference>
<keyword evidence="13 16" id="KW-0687">Ribonucleoprotein</keyword>
<dbReference type="HAMAP" id="MF_00306">
    <property type="entry name" value="SRP54"/>
    <property type="match status" value="1"/>
</dbReference>
<comment type="function">
    <text evidence="14">Component of the signal recognition particle (SRP) complex, a ribonucleoprotein complex that mediates the cotranslational targeting of secretory and membrane proteins to the endoplasmic reticulum (ER). As part of the SRP complex, associates with the SRP receptor (SR) component SRPRA to target secretory proteins to the endoplasmic reticulum membrane. Binds to the signal sequence of presecretory proteins when they emerge from the ribosomes. Displays basal GTPase activity, and stimulates reciprocal GTPase activation of the SR subunit SRPRA. Forms a guanosine 5'-triphosphate (GTP)-dependent complex with the SR subunit SRPRA. SR compaction and GTPase mediated rearrangement of SR drive SRP-mediated cotranslational protein translocation into the ER. Requires the presence of SRP9/SRP14 and/or SRP19 to stably interact with RNA. Plays a role in proliferation and differentiation of granulocytic cells, neutrophils migration capacity and exocrine pancreas development.</text>
</comment>
<keyword evidence="9 16" id="KW-0694">RNA-binding</keyword>
<name>A0A182NMK1_9DIPT</name>
<evidence type="ECO:0000256" key="8">
    <source>
        <dbReference type="ARBA" id="ARBA00022824"/>
    </source>
</evidence>
<evidence type="ECO:0000256" key="4">
    <source>
        <dbReference type="ARBA" id="ARBA00005450"/>
    </source>
</evidence>
<dbReference type="FunFam" id="1.20.120.140:FF:000003">
    <property type="entry name" value="Signal recognition particle 54 kDa protein"/>
    <property type="match status" value="1"/>
</dbReference>
<dbReference type="InterPro" id="IPR042101">
    <property type="entry name" value="SRP54_N_sf"/>
</dbReference>
<evidence type="ECO:0000259" key="17">
    <source>
        <dbReference type="PROSITE" id="PS00300"/>
    </source>
</evidence>
<keyword evidence="5 16" id="KW-0963">Cytoplasm</keyword>
<dbReference type="InterPro" id="IPR003593">
    <property type="entry name" value="AAA+_ATPase"/>
</dbReference>
<proteinExistence type="inferred from homology"/>
<dbReference type="GO" id="GO:0016607">
    <property type="term" value="C:nuclear speck"/>
    <property type="evidence" value="ECO:0007669"/>
    <property type="project" value="UniProtKB-SubCell"/>
</dbReference>
<keyword evidence="12" id="KW-0539">Nucleus</keyword>